<accession>A0ABD3QSF1</accession>
<dbReference type="PANTHER" id="PTHR34826:SF2">
    <property type="entry name" value="UPF0590 PROTEIN C409.17C"/>
    <property type="match status" value="1"/>
</dbReference>
<dbReference type="AlphaFoldDB" id="A0ABD3QSF1"/>
<evidence type="ECO:0000313" key="3">
    <source>
        <dbReference type="Proteomes" id="UP001530400"/>
    </source>
</evidence>
<gene>
    <name evidence="2" type="ORF">ACHAWO_005585</name>
</gene>
<keyword evidence="3" id="KW-1185">Reference proteome</keyword>
<feature type="domain" description="Domain of unknown function at the cortex 1" evidence="1">
    <location>
        <begin position="77"/>
        <end position="322"/>
    </location>
</feature>
<dbReference type="Pfam" id="PF08588">
    <property type="entry name" value="Duc1"/>
    <property type="match status" value="1"/>
</dbReference>
<dbReference type="Proteomes" id="UP001530400">
    <property type="component" value="Unassembled WGS sequence"/>
</dbReference>
<dbReference type="PANTHER" id="PTHR34826">
    <property type="entry name" value="UPF0590 PROTEIN C409.17C"/>
    <property type="match status" value="1"/>
</dbReference>
<protein>
    <recommendedName>
        <fullName evidence="1">Domain of unknown function at the cortex 1 domain-containing protein</fullName>
    </recommendedName>
</protein>
<evidence type="ECO:0000259" key="1">
    <source>
        <dbReference type="Pfam" id="PF08588"/>
    </source>
</evidence>
<dbReference type="EMBL" id="JALLPJ020000078">
    <property type="protein sequence ID" value="KAL3803228.1"/>
    <property type="molecule type" value="Genomic_DNA"/>
</dbReference>
<sequence length="376" mass="43452">MILDLFRGKSSNGNDTESCSCDSSKNFIVNEDRAAFSSYAEQSGLPTIENWPNDTNSIVTPSQRATEIKYDLPENNTLDFHSLPMNGDIVRFTGPNFEGKLVSRMRDVPLYPCKDSRMTNAEYFKGRSRQYAWTVQGRFKRRIRFDQVVTGQEFGRPFRNTPSSTMVKRGLDVLKHKLPETFECDLFCQEPRFEHPLIAGCQSFRVDRPENVDQNDIHGIDNDGNIIEDTSLLSDPAVPQGGVARRKYFSKNCNLERFYFETEHVYTFDFYANFFSPARHRLELTPFFSVDLIPYFNGYPLFMSMAKDKRTGEYFWATEIWHKRLLKFDERPGGLHRFLSGSSLSDNDDTITTLTAIESIDEKSEDNSEVDFTWKS</sequence>
<organism evidence="2 3">
    <name type="scientific">Cyclotella atomus</name>
    <dbReference type="NCBI Taxonomy" id="382360"/>
    <lineage>
        <taxon>Eukaryota</taxon>
        <taxon>Sar</taxon>
        <taxon>Stramenopiles</taxon>
        <taxon>Ochrophyta</taxon>
        <taxon>Bacillariophyta</taxon>
        <taxon>Coscinodiscophyceae</taxon>
        <taxon>Thalassiosirophycidae</taxon>
        <taxon>Stephanodiscales</taxon>
        <taxon>Stephanodiscaceae</taxon>
        <taxon>Cyclotella</taxon>
    </lineage>
</organism>
<reference evidence="2 3" key="1">
    <citation type="submission" date="2024-10" db="EMBL/GenBank/DDBJ databases">
        <title>Updated reference genomes for cyclostephanoid diatoms.</title>
        <authorList>
            <person name="Roberts W.R."/>
            <person name="Alverson A.J."/>
        </authorList>
    </citation>
    <scope>NUCLEOTIDE SEQUENCE [LARGE SCALE GENOMIC DNA]</scope>
    <source>
        <strain evidence="2 3">AJA010-31</strain>
    </source>
</reference>
<name>A0ABD3QSF1_9STRA</name>
<evidence type="ECO:0000313" key="2">
    <source>
        <dbReference type="EMBL" id="KAL3803228.1"/>
    </source>
</evidence>
<proteinExistence type="predicted"/>
<comment type="caution">
    <text evidence="2">The sequence shown here is derived from an EMBL/GenBank/DDBJ whole genome shotgun (WGS) entry which is preliminary data.</text>
</comment>
<dbReference type="InterPro" id="IPR013897">
    <property type="entry name" value="Duc1"/>
</dbReference>